<evidence type="ECO:0000313" key="1">
    <source>
        <dbReference type="EMBL" id="CCQ45122.1"/>
    </source>
</evidence>
<proteinExistence type="predicted"/>
<reference evidence="2" key="1">
    <citation type="journal article" date="2014" name="Genome Announc.">
        <title>Genome Sequence of Arthrobacter siccitolerans 4J27, a Xeroprotectant-Producing Desiccation-Tolerant Microorganism.</title>
        <authorList>
            <person name="Manzanera M."/>
            <person name="Santa-Cruz-Calvo L."/>
            <person name="Vilchez J.I."/>
            <person name="Garcia-Fontana C."/>
            <person name="Silva-Castro G.A."/>
            <person name="Calvo C."/>
            <person name="Gonzalez-Lopez J."/>
        </authorList>
    </citation>
    <scope>NUCLEOTIDE SEQUENCE [LARGE SCALE GENOMIC DNA]</scope>
    <source>
        <strain evidence="2">4J27</strain>
    </source>
</reference>
<organism evidence="1 2">
    <name type="scientific">Pseudarthrobacter siccitolerans</name>
    <dbReference type="NCBI Taxonomy" id="861266"/>
    <lineage>
        <taxon>Bacteria</taxon>
        <taxon>Bacillati</taxon>
        <taxon>Actinomycetota</taxon>
        <taxon>Actinomycetes</taxon>
        <taxon>Micrococcales</taxon>
        <taxon>Micrococcaceae</taxon>
        <taxon>Pseudarthrobacter</taxon>
    </lineage>
</organism>
<dbReference type="OrthoDB" id="4966444at2"/>
<sequence length="105" mass="11095">MNPGSAFTAGSQSLVAGYREAYVCTEHKAVIDAGAPWDMEGHTVLMGQDLAPILENWHARPSAGSEGFTLTLEIAGQIKPVEVFLMPTEAMTLSSFIDAANNNAG</sequence>
<dbReference type="EMBL" id="CAQI01000032">
    <property type="protein sequence ID" value="CCQ45122.1"/>
    <property type="molecule type" value="Genomic_DNA"/>
</dbReference>
<keyword evidence="2" id="KW-1185">Reference proteome</keyword>
<gene>
    <name evidence="1" type="ORF">ARTSIC4J27_1055</name>
</gene>
<name>A0A024GZR5_9MICC</name>
<dbReference type="Proteomes" id="UP000035722">
    <property type="component" value="Unassembled WGS sequence"/>
</dbReference>
<protein>
    <submittedName>
        <fullName evidence="1">Uncharacterized protein</fullName>
    </submittedName>
</protein>
<comment type="caution">
    <text evidence="1">The sequence shown here is derived from an EMBL/GenBank/DDBJ whole genome shotgun (WGS) entry which is preliminary data.</text>
</comment>
<dbReference type="AlphaFoldDB" id="A0A024GZR5"/>
<evidence type="ECO:0000313" key="2">
    <source>
        <dbReference type="Proteomes" id="UP000035722"/>
    </source>
</evidence>
<dbReference type="RefSeq" id="WP_050054135.1">
    <property type="nucleotide sequence ID" value="NZ_CAQI01000032.1"/>
</dbReference>
<accession>A0A024GZR5</accession>